<gene>
    <name evidence="2" type="ORF">ACFPZN_33360</name>
</gene>
<organism evidence="2 3">
    <name type="scientific">Actinomadura rugatobispora</name>
    <dbReference type="NCBI Taxonomy" id="1994"/>
    <lineage>
        <taxon>Bacteria</taxon>
        <taxon>Bacillati</taxon>
        <taxon>Actinomycetota</taxon>
        <taxon>Actinomycetes</taxon>
        <taxon>Streptosporangiales</taxon>
        <taxon>Thermomonosporaceae</taxon>
        <taxon>Actinomadura</taxon>
    </lineage>
</organism>
<keyword evidence="3" id="KW-1185">Reference proteome</keyword>
<comment type="caution">
    <text evidence="2">The sequence shown here is derived from an EMBL/GenBank/DDBJ whole genome shotgun (WGS) entry which is preliminary data.</text>
</comment>
<evidence type="ECO:0000313" key="2">
    <source>
        <dbReference type="EMBL" id="MFC5750539.1"/>
    </source>
</evidence>
<feature type="domain" description="DUF4132" evidence="1">
    <location>
        <begin position="719"/>
        <end position="897"/>
    </location>
</feature>
<dbReference type="EMBL" id="JBHSON010000055">
    <property type="protein sequence ID" value="MFC5750539.1"/>
    <property type="molecule type" value="Genomic_DNA"/>
</dbReference>
<accession>A0ABW1A9C2</accession>
<evidence type="ECO:0000259" key="1">
    <source>
        <dbReference type="Pfam" id="PF13569"/>
    </source>
</evidence>
<dbReference type="Proteomes" id="UP001596074">
    <property type="component" value="Unassembled WGS sequence"/>
</dbReference>
<reference evidence="3" key="1">
    <citation type="journal article" date="2019" name="Int. J. Syst. Evol. Microbiol.">
        <title>The Global Catalogue of Microorganisms (GCM) 10K type strain sequencing project: providing services to taxonomists for standard genome sequencing and annotation.</title>
        <authorList>
            <consortium name="The Broad Institute Genomics Platform"/>
            <consortium name="The Broad Institute Genome Sequencing Center for Infectious Disease"/>
            <person name="Wu L."/>
            <person name="Ma J."/>
        </authorList>
    </citation>
    <scope>NUCLEOTIDE SEQUENCE [LARGE SCALE GENOMIC DNA]</scope>
    <source>
        <strain evidence="3">KCTC 42087</strain>
    </source>
</reference>
<proteinExistence type="predicted"/>
<evidence type="ECO:0000313" key="3">
    <source>
        <dbReference type="Proteomes" id="UP001596074"/>
    </source>
</evidence>
<dbReference type="Pfam" id="PF13569">
    <property type="entry name" value="DUF4132"/>
    <property type="match status" value="1"/>
</dbReference>
<dbReference type="InterPro" id="IPR025406">
    <property type="entry name" value="DUF4132"/>
</dbReference>
<name>A0ABW1A9C2_9ACTN</name>
<dbReference type="RefSeq" id="WP_378286289.1">
    <property type="nucleotide sequence ID" value="NZ_JBHSON010000055.1"/>
</dbReference>
<sequence>MTQNEDLLTLPDDWRVTLHPRRGGTPGPPLELAPDAASTVQQWVKESRDEIDHLLGARPSRGDLVGSARAHLRGEANPQGAAVLAAVLAAEWPLQDDYEYDEEPFATFADAWIAEYGLVFAAEAAVELSGVFVDGYEWRERKHWRHLKNRRLDKQDSGYNRGLDCLEEVAGRVRAFLAAADEPEYERVVKALGERRHDGMRRLTAAYLVPTQTAWVDELCATLPQLQPHTWMMVLRTMGSADHLATLLARERGWYWLDGRPGVLSTAVDGVGPALASTLATVADEETETGRDPYELLRALGVLATDEAFRLLVDRLDRPRVHKAMIETARRFPERAVRLLGEAAASGPASISAYAVRLLRDHVAAHPDVTAAVLPRLPAAVRDAVESIDELAAGWAPVTGAEPLPRLLIEPPWTRERPRFKRVTVKGLQPLTTKVPGEPEERAAARALIPIALGKTGPQRFKAEAALRRIAEEVVLEVAGEYGAKAAKAVRTLLAADPLDDLPAAMPRREVWQDPHLFPQVLLRENGLALPADALDHIVAMLSISEPDKPYAGLEVVKEICDPASLAELAWRLFELSGLRGQTYSSQDRNWVLTALGSFGDDETVRRLTPVIRAWPGDGGHHKAVRGLDALLAIGSEVALMHLHGIATKVKYKGIRTKAQERINALAEELGLSAEQLGDRLVPDFALDETGGIFLDYGPRGFTVGFDEQLRPYVVDDTGRRRASLPKPGVRDDQELAPAAHKRFAALKKDVRTVAGEQLRRFERAMVTQRRWTAEEFRTLIVEHPLVWHVARRLVWITEDGRALRVAEDRSLADLQDDELTLTEATRVRVAHPLHLSGRLEDWAKVFDDYEITQPFPQLSRPTYALTEEERAGTELERFHGITVPVGTLVGMERRGWQRGSAEDNGIQVSVLRELPGGRALVISVDPGIAVGDIGYWPEQRIDRVWLNQGAHLSWRTESRPLPFSELDALTASEVLADLVELTTP</sequence>
<protein>
    <submittedName>
        <fullName evidence="2">DUF4132 domain-containing protein</fullName>
    </submittedName>
</protein>